<comment type="caution">
    <text evidence="2">The sequence shown here is derived from an EMBL/GenBank/DDBJ whole genome shotgun (WGS) entry which is preliminary data.</text>
</comment>
<sequence>MLCFCSEGSEEEGRPATASHHAGPTTHGQAGCKASWLQPRPHCKGATGYGQAPYKEQPPAGAIARKRAAGCGRGASWKVAHGHKHRPLPAANPQGVACPWRGRRGSAYPWLALRGAAAGGQGQPLPVQCHPRGDDSETHDAVAGDYDA</sequence>
<organism evidence="2 3">
    <name type="scientific">Ensete ventricosum</name>
    <name type="common">Abyssinian banana</name>
    <name type="synonym">Musa ensete</name>
    <dbReference type="NCBI Taxonomy" id="4639"/>
    <lineage>
        <taxon>Eukaryota</taxon>
        <taxon>Viridiplantae</taxon>
        <taxon>Streptophyta</taxon>
        <taxon>Embryophyta</taxon>
        <taxon>Tracheophyta</taxon>
        <taxon>Spermatophyta</taxon>
        <taxon>Magnoliopsida</taxon>
        <taxon>Liliopsida</taxon>
        <taxon>Zingiberales</taxon>
        <taxon>Musaceae</taxon>
        <taxon>Ensete</taxon>
    </lineage>
</organism>
<dbReference type="AlphaFoldDB" id="A0A427A8C9"/>
<gene>
    <name evidence="2" type="ORF">B296_00022599</name>
</gene>
<dbReference type="Proteomes" id="UP000287651">
    <property type="component" value="Unassembled WGS sequence"/>
</dbReference>
<feature type="region of interest" description="Disordered" evidence="1">
    <location>
        <begin position="117"/>
        <end position="148"/>
    </location>
</feature>
<name>A0A427A8C9_ENSVE</name>
<feature type="compositionally biased region" description="Basic and acidic residues" evidence="1">
    <location>
        <begin position="131"/>
        <end position="142"/>
    </location>
</feature>
<feature type="region of interest" description="Disordered" evidence="1">
    <location>
        <begin position="1"/>
        <end position="33"/>
    </location>
</feature>
<reference evidence="2 3" key="1">
    <citation type="journal article" date="2014" name="Agronomy (Basel)">
        <title>A Draft Genome Sequence for Ensete ventricosum, the Drought-Tolerant Tree Against Hunger.</title>
        <authorList>
            <person name="Harrison J."/>
            <person name="Moore K.A."/>
            <person name="Paszkiewicz K."/>
            <person name="Jones T."/>
            <person name="Grant M."/>
            <person name="Ambacheew D."/>
            <person name="Muzemil S."/>
            <person name="Studholme D.J."/>
        </authorList>
    </citation>
    <scope>NUCLEOTIDE SEQUENCE [LARGE SCALE GENOMIC DNA]</scope>
</reference>
<evidence type="ECO:0000313" key="2">
    <source>
        <dbReference type="EMBL" id="RRT72463.1"/>
    </source>
</evidence>
<protein>
    <submittedName>
        <fullName evidence="2">Uncharacterized protein</fullName>
    </submittedName>
</protein>
<accession>A0A427A8C9</accession>
<evidence type="ECO:0000256" key="1">
    <source>
        <dbReference type="SAM" id="MobiDB-lite"/>
    </source>
</evidence>
<feature type="region of interest" description="Disordered" evidence="1">
    <location>
        <begin position="75"/>
        <end position="99"/>
    </location>
</feature>
<dbReference type="EMBL" id="AMZH03003395">
    <property type="protein sequence ID" value="RRT72463.1"/>
    <property type="molecule type" value="Genomic_DNA"/>
</dbReference>
<proteinExistence type="predicted"/>
<evidence type="ECO:0000313" key="3">
    <source>
        <dbReference type="Proteomes" id="UP000287651"/>
    </source>
</evidence>